<evidence type="ECO:0000256" key="3">
    <source>
        <dbReference type="ARBA" id="ARBA00023012"/>
    </source>
</evidence>
<dbReference type="PANTHER" id="PTHR24421">
    <property type="entry name" value="NITRATE/NITRITE SENSOR PROTEIN NARX-RELATED"/>
    <property type="match status" value="1"/>
</dbReference>
<dbReference type="Pfam" id="PF13185">
    <property type="entry name" value="GAF_2"/>
    <property type="match status" value="1"/>
</dbReference>
<proteinExistence type="predicted"/>
<reference evidence="5 6" key="1">
    <citation type="submission" date="2021-03" db="EMBL/GenBank/DDBJ databases">
        <title>Sequencing the genomes of 1000 actinobacteria strains.</title>
        <authorList>
            <person name="Klenk H.-P."/>
        </authorList>
    </citation>
    <scope>NUCLEOTIDE SEQUENCE [LARGE SCALE GENOMIC DNA]</scope>
    <source>
        <strain evidence="5 6">DSM 18824</strain>
    </source>
</reference>
<dbReference type="SUPFAM" id="SSF55874">
    <property type="entry name" value="ATPase domain of HSP90 chaperone/DNA topoisomerase II/histidine kinase"/>
    <property type="match status" value="1"/>
</dbReference>
<dbReference type="Gene3D" id="1.20.5.1930">
    <property type="match status" value="1"/>
</dbReference>
<dbReference type="Gene3D" id="3.30.565.10">
    <property type="entry name" value="Histidine kinase-like ATPase, C-terminal domain"/>
    <property type="match status" value="1"/>
</dbReference>
<dbReference type="InterPro" id="IPR011712">
    <property type="entry name" value="Sig_transdc_His_kin_sub3_dim/P"/>
</dbReference>
<dbReference type="PANTHER" id="PTHR24421:SF56">
    <property type="entry name" value="OXYGEN SENSOR HISTIDINE KINASE RESPONSE REGULATOR DOST"/>
    <property type="match status" value="1"/>
</dbReference>
<dbReference type="Pfam" id="PF07730">
    <property type="entry name" value="HisKA_3"/>
    <property type="match status" value="1"/>
</dbReference>
<dbReference type="RefSeq" id="WP_209695313.1">
    <property type="nucleotide sequence ID" value="NZ_BAAAVU010000014.1"/>
</dbReference>
<dbReference type="InterPro" id="IPR050482">
    <property type="entry name" value="Sensor_HK_TwoCompSys"/>
</dbReference>
<keyword evidence="2 5" id="KW-0418">Kinase</keyword>
<dbReference type="InterPro" id="IPR003018">
    <property type="entry name" value="GAF"/>
</dbReference>
<dbReference type="Gene3D" id="3.30.450.40">
    <property type="match status" value="2"/>
</dbReference>
<dbReference type="EMBL" id="JAGINT010000001">
    <property type="protein sequence ID" value="MBP2352584.1"/>
    <property type="molecule type" value="Genomic_DNA"/>
</dbReference>
<evidence type="ECO:0000256" key="1">
    <source>
        <dbReference type="ARBA" id="ARBA00022679"/>
    </source>
</evidence>
<feature type="domain" description="GAF" evidence="4">
    <location>
        <begin position="232"/>
        <end position="382"/>
    </location>
</feature>
<keyword evidence="1" id="KW-0808">Transferase</keyword>
<dbReference type="Proteomes" id="UP000755585">
    <property type="component" value="Unassembled WGS sequence"/>
</dbReference>
<gene>
    <name evidence="5" type="ORF">JOF29_003667</name>
</gene>
<name>A0ABS4UM12_9ACTN</name>
<dbReference type="InterPro" id="IPR003594">
    <property type="entry name" value="HATPase_dom"/>
</dbReference>
<dbReference type="SUPFAM" id="SSF55781">
    <property type="entry name" value="GAF domain-like"/>
    <property type="match status" value="2"/>
</dbReference>
<evidence type="ECO:0000313" key="6">
    <source>
        <dbReference type="Proteomes" id="UP000755585"/>
    </source>
</evidence>
<feature type="domain" description="GAF" evidence="4">
    <location>
        <begin position="63"/>
        <end position="211"/>
    </location>
</feature>
<keyword evidence="3" id="KW-0902">Two-component regulatory system</keyword>
<dbReference type="InterPro" id="IPR036890">
    <property type="entry name" value="HATPase_C_sf"/>
</dbReference>
<evidence type="ECO:0000256" key="2">
    <source>
        <dbReference type="ARBA" id="ARBA00022777"/>
    </source>
</evidence>
<dbReference type="InterPro" id="IPR029016">
    <property type="entry name" value="GAF-like_dom_sf"/>
</dbReference>
<dbReference type="SMART" id="SM00065">
    <property type="entry name" value="GAF"/>
    <property type="match status" value="2"/>
</dbReference>
<evidence type="ECO:0000259" key="4">
    <source>
        <dbReference type="SMART" id="SM00065"/>
    </source>
</evidence>
<accession>A0ABS4UM12</accession>
<organism evidence="5 6">
    <name type="scientific">Kribbella aluminosa</name>
    <dbReference type="NCBI Taxonomy" id="416017"/>
    <lineage>
        <taxon>Bacteria</taxon>
        <taxon>Bacillati</taxon>
        <taxon>Actinomycetota</taxon>
        <taxon>Actinomycetes</taxon>
        <taxon>Propionibacteriales</taxon>
        <taxon>Kribbellaceae</taxon>
        <taxon>Kribbella</taxon>
    </lineage>
</organism>
<sequence>MADGSRAERGSWDEGALEYAGLSRVRLDALLQELLGRVDEIMDTQERLHALLDAVVGIGADLDLNGTLDRIVTAACELAGARYGALGVVGPDGKRLVRFITHGVTDEQIAAIGPYPEGHGILGLLIEHPEPIRLHELAEHPRSYGFPANHPPMRSFLGVPIRTREQAFGNLYLTEKTGGADFTEDDERTVTALATAAGVVIDNARLYADSEQRRRWHEVTAEITQLMLGEFEPEQALQLIARRAREVSGAQVAAVLLAAGPDLVVRAVDGPPEFHQFLGRHVPADLPVLGNATTRSEQVVIEDLAQLLKDAGGLAGFPEAANLGRTTMAPLPAGGSGTGGLLVVAMDQGPNPRVSEGADLIRMFAGQATLALERAQAQHDRDTLAVLEDRDRIARDLHDLVIQRLFATGLQLQGMHRLAHPEHQQRLSRAVDDIDMTIHDLRAAIFELQQTPGASSLRSDLQALVAVYAEPLGFRPQLICTGPIDTVVPAIVRPQMLATVREALSNIVRHAQASQATVEVSVGSGAVVARISDDGVGIGSSTRSSGLRNLTDRAQALGGATQISDNEPHGTVIEFRAPIGD</sequence>
<protein>
    <submittedName>
        <fullName evidence="5">Signal transduction histidine kinase</fullName>
    </submittedName>
</protein>
<evidence type="ECO:0000313" key="5">
    <source>
        <dbReference type="EMBL" id="MBP2352584.1"/>
    </source>
</evidence>
<dbReference type="Pfam" id="PF02518">
    <property type="entry name" value="HATPase_c"/>
    <property type="match status" value="1"/>
</dbReference>
<dbReference type="GO" id="GO:0016301">
    <property type="term" value="F:kinase activity"/>
    <property type="evidence" value="ECO:0007669"/>
    <property type="project" value="UniProtKB-KW"/>
</dbReference>
<keyword evidence="6" id="KW-1185">Reference proteome</keyword>
<comment type="caution">
    <text evidence="5">The sequence shown here is derived from an EMBL/GenBank/DDBJ whole genome shotgun (WGS) entry which is preliminary data.</text>
</comment>
<dbReference type="CDD" id="cd16917">
    <property type="entry name" value="HATPase_UhpB-NarQ-NarX-like"/>
    <property type="match status" value="1"/>
</dbReference>